<dbReference type="OrthoDB" id="2747681at2759"/>
<reference evidence="2 3" key="1">
    <citation type="journal article" date="2012" name="Proc. Natl. Acad. Sci. U.S.A.">
        <title>Comparative genomics of Ceriporiopsis subvermispora and Phanerochaete chrysosporium provide insight into selective ligninolysis.</title>
        <authorList>
            <person name="Fernandez-Fueyo E."/>
            <person name="Ruiz-Duenas F.J."/>
            <person name="Ferreira P."/>
            <person name="Floudas D."/>
            <person name="Hibbett D.S."/>
            <person name="Canessa P."/>
            <person name="Larrondo L.F."/>
            <person name="James T.Y."/>
            <person name="Seelenfreund D."/>
            <person name="Lobos S."/>
            <person name="Polanco R."/>
            <person name="Tello M."/>
            <person name="Honda Y."/>
            <person name="Watanabe T."/>
            <person name="Watanabe T."/>
            <person name="Ryu J.S."/>
            <person name="Kubicek C.P."/>
            <person name="Schmoll M."/>
            <person name="Gaskell J."/>
            <person name="Hammel K.E."/>
            <person name="St John F.J."/>
            <person name="Vanden Wymelenberg A."/>
            <person name="Sabat G."/>
            <person name="Splinter BonDurant S."/>
            <person name="Syed K."/>
            <person name="Yadav J.S."/>
            <person name="Doddapaneni H."/>
            <person name="Subramanian V."/>
            <person name="Lavin J.L."/>
            <person name="Oguiza J.A."/>
            <person name="Perez G."/>
            <person name="Pisabarro A.G."/>
            <person name="Ramirez L."/>
            <person name="Santoyo F."/>
            <person name="Master E."/>
            <person name="Coutinho P.M."/>
            <person name="Henrissat B."/>
            <person name="Lombard V."/>
            <person name="Magnuson J.K."/>
            <person name="Kuees U."/>
            <person name="Hori C."/>
            <person name="Igarashi K."/>
            <person name="Samejima M."/>
            <person name="Held B.W."/>
            <person name="Barry K.W."/>
            <person name="LaButti K.M."/>
            <person name="Lapidus A."/>
            <person name="Lindquist E.A."/>
            <person name="Lucas S.M."/>
            <person name="Riley R."/>
            <person name="Salamov A.A."/>
            <person name="Hoffmeister D."/>
            <person name="Schwenk D."/>
            <person name="Hadar Y."/>
            <person name="Yarden O."/>
            <person name="de Vries R.P."/>
            <person name="Wiebenga A."/>
            <person name="Stenlid J."/>
            <person name="Eastwood D."/>
            <person name="Grigoriev I.V."/>
            <person name="Berka R.M."/>
            <person name="Blanchette R.A."/>
            <person name="Kersten P."/>
            <person name="Martinez A.T."/>
            <person name="Vicuna R."/>
            <person name="Cullen D."/>
        </authorList>
    </citation>
    <scope>NUCLEOTIDE SEQUENCE [LARGE SCALE GENOMIC DNA]</scope>
    <source>
        <strain evidence="2 3">B</strain>
    </source>
</reference>
<evidence type="ECO:0000313" key="3">
    <source>
        <dbReference type="Proteomes" id="UP000016930"/>
    </source>
</evidence>
<keyword evidence="3" id="KW-1185">Reference proteome</keyword>
<proteinExistence type="predicted"/>
<dbReference type="Gene3D" id="3.80.10.10">
    <property type="entry name" value="Ribonuclease Inhibitor"/>
    <property type="match status" value="1"/>
</dbReference>
<evidence type="ECO:0000256" key="1">
    <source>
        <dbReference type="SAM" id="MobiDB-lite"/>
    </source>
</evidence>
<organism evidence="2 3">
    <name type="scientific">Ceriporiopsis subvermispora (strain B)</name>
    <name type="common">White-rot fungus</name>
    <name type="synonym">Gelatoporia subvermispora</name>
    <dbReference type="NCBI Taxonomy" id="914234"/>
    <lineage>
        <taxon>Eukaryota</taxon>
        <taxon>Fungi</taxon>
        <taxon>Dikarya</taxon>
        <taxon>Basidiomycota</taxon>
        <taxon>Agaricomycotina</taxon>
        <taxon>Agaricomycetes</taxon>
        <taxon>Polyporales</taxon>
        <taxon>Gelatoporiaceae</taxon>
        <taxon>Gelatoporia</taxon>
    </lineage>
</organism>
<accession>M2R5A5</accession>
<dbReference type="SUPFAM" id="SSF52047">
    <property type="entry name" value="RNI-like"/>
    <property type="match status" value="1"/>
</dbReference>
<protein>
    <recommendedName>
        <fullName evidence="4">F-box domain-containing protein</fullName>
    </recommendedName>
</protein>
<dbReference type="HOGENOM" id="CLU_403844_0_0_1"/>
<dbReference type="EMBL" id="KB445793">
    <property type="protein sequence ID" value="EMD39765.1"/>
    <property type="molecule type" value="Genomic_DNA"/>
</dbReference>
<feature type="compositionally biased region" description="Basic and acidic residues" evidence="1">
    <location>
        <begin position="210"/>
        <end position="226"/>
    </location>
</feature>
<feature type="region of interest" description="Disordered" evidence="1">
    <location>
        <begin position="202"/>
        <end position="262"/>
    </location>
</feature>
<evidence type="ECO:0008006" key="4">
    <source>
        <dbReference type="Google" id="ProtNLM"/>
    </source>
</evidence>
<name>M2R5A5_CERS8</name>
<dbReference type="AlphaFoldDB" id="M2R5A5"/>
<sequence>MTPSRACTLSYLLQTYSLPGYLPCSLAGEQLGLGLCALALEPQLRGLSLYGGGSTMQLQHSTLEYLGFSVTAGTAAADLHIEKCTSLRRLDLCIPDLLITAATFADVLARTTAPLLVDIRIATSGYVVRWDSDSATLSTPKFGTLKRVVLRLAVDPKSLLYTLLERAIRSALSAVEERCALVLTSGRSDRFETIPSMEAKVGGSRGTRAILDRRTNNPKLAGREIDLPSPETMHDAQSSSSDAANGDGHHPQRNAVESSAVTAPASEVTFPHGCYGAQAVHIIPQLPAEVRDMVLDEVWNQGDRMGIKMCSLVCRAWVTRCRHWLFQDVKLTVPRLVDRFEQVLIGNPDIGAFVRCLHLAIPAPGWNIPLDAGQDEVIRTLTSRVPNLSRFELSRGCIIDHTTLQHLSGIHQLHLSTPEVCSWSALRSWFRSIPNLEVMELDGLHCIDDPALLGTIDGVKDVAILPQLKKLVVFAYEGWAYTMDVMDIIMSGSIKPTIKHLEISGLQVQHPHREAQWLADITPSVEFLQLHLESEFIPSIPFHAFVSCRYLHTLDLEVDCTKEVEEAFAMEVQVLSHITAPSLRILRLSHRMIYEPVKELSAEPSWKPLVAILSMSKFPTLQELRFLFYQPSFPLDFSSPPNPRSLFEEIRKALPDYSSRGVLKLPQEPEIVGDERDVIAG</sequence>
<evidence type="ECO:0000313" key="2">
    <source>
        <dbReference type="EMBL" id="EMD39765.1"/>
    </source>
</evidence>
<dbReference type="InterPro" id="IPR032675">
    <property type="entry name" value="LRR_dom_sf"/>
</dbReference>
<dbReference type="Proteomes" id="UP000016930">
    <property type="component" value="Unassembled WGS sequence"/>
</dbReference>
<gene>
    <name evidence="2" type="ORF">CERSUDRAFT_92252</name>
</gene>